<evidence type="ECO:0000256" key="1">
    <source>
        <dbReference type="ARBA" id="ARBA00005606"/>
    </source>
</evidence>
<gene>
    <name evidence="3" type="ORF">PLOB_00018882</name>
</gene>
<evidence type="ECO:0008006" key="5">
    <source>
        <dbReference type="Google" id="ProtNLM"/>
    </source>
</evidence>
<accession>A0ABN8NHW4</accession>
<sequence>MICRDFIRVTPNSKTCMNNGLITDILISLDDKYLYFGNWLHGDLRQYEITDTKNPKLVGQVDGSVRVIEDSELSEQPDPCYVKGKRVEGGPQMFQLSLDGKQDHRCTVYGTTSFIPASPSSMLLQVDVDTVNSGLKLNPDFCVDFGEEPDGPALAHELRYPGGDCSSDIWL</sequence>
<proteinExistence type="inferred from homology"/>
<dbReference type="Proteomes" id="UP001159405">
    <property type="component" value="Unassembled WGS sequence"/>
</dbReference>
<evidence type="ECO:0000313" key="4">
    <source>
        <dbReference type="Proteomes" id="UP001159405"/>
    </source>
</evidence>
<dbReference type="Pfam" id="PF05694">
    <property type="entry name" value="SBP56"/>
    <property type="match status" value="1"/>
</dbReference>
<dbReference type="EMBL" id="CALNXK010000022">
    <property type="protein sequence ID" value="CAH3109848.1"/>
    <property type="molecule type" value="Genomic_DNA"/>
</dbReference>
<reference evidence="3 4" key="1">
    <citation type="submission" date="2022-05" db="EMBL/GenBank/DDBJ databases">
        <authorList>
            <consortium name="Genoscope - CEA"/>
            <person name="William W."/>
        </authorList>
    </citation>
    <scope>NUCLEOTIDE SEQUENCE [LARGE SCALE GENOMIC DNA]</scope>
</reference>
<name>A0ABN8NHW4_9CNID</name>
<protein>
    <recommendedName>
        <fullName evidence="5">Selenium-binding protein 1</fullName>
    </recommendedName>
</protein>
<keyword evidence="2" id="KW-0711">Selenium</keyword>
<dbReference type="SUPFAM" id="SSF75011">
    <property type="entry name" value="3-carboxy-cis,cis-mucoante lactonizing enzyme"/>
    <property type="match status" value="1"/>
</dbReference>
<dbReference type="PANTHER" id="PTHR23300:SF0">
    <property type="entry name" value="METHANETHIOL OXIDASE"/>
    <property type="match status" value="1"/>
</dbReference>
<dbReference type="InterPro" id="IPR008826">
    <property type="entry name" value="Se-bd"/>
</dbReference>
<comment type="similarity">
    <text evidence="1">Belongs to the selenium-binding protein family.</text>
</comment>
<organism evidence="3 4">
    <name type="scientific">Porites lobata</name>
    <dbReference type="NCBI Taxonomy" id="104759"/>
    <lineage>
        <taxon>Eukaryota</taxon>
        <taxon>Metazoa</taxon>
        <taxon>Cnidaria</taxon>
        <taxon>Anthozoa</taxon>
        <taxon>Hexacorallia</taxon>
        <taxon>Scleractinia</taxon>
        <taxon>Fungiina</taxon>
        <taxon>Poritidae</taxon>
        <taxon>Porites</taxon>
    </lineage>
</organism>
<dbReference type="PANTHER" id="PTHR23300">
    <property type="entry name" value="METHANETHIOL OXIDASE"/>
    <property type="match status" value="1"/>
</dbReference>
<keyword evidence="4" id="KW-1185">Reference proteome</keyword>
<evidence type="ECO:0000256" key="2">
    <source>
        <dbReference type="ARBA" id="ARBA00023266"/>
    </source>
</evidence>
<evidence type="ECO:0000313" key="3">
    <source>
        <dbReference type="EMBL" id="CAH3109848.1"/>
    </source>
</evidence>
<comment type="caution">
    <text evidence="3">The sequence shown here is derived from an EMBL/GenBank/DDBJ whole genome shotgun (WGS) entry which is preliminary data.</text>
</comment>